<evidence type="ECO:0000259" key="2">
    <source>
        <dbReference type="Pfam" id="PF01636"/>
    </source>
</evidence>
<evidence type="ECO:0000256" key="1">
    <source>
        <dbReference type="SAM" id="MobiDB-lite"/>
    </source>
</evidence>
<dbReference type="Proteomes" id="UP001600888">
    <property type="component" value="Unassembled WGS sequence"/>
</dbReference>
<dbReference type="PANTHER" id="PTHR21310">
    <property type="entry name" value="AMINOGLYCOSIDE PHOSPHOTRANSFERASE-RELATED-RELATED"/>
    <property type="match status" value="1"/>
</dbReference>
<protein>
    <recommendedName>
        <fullName evidence="2">Aminoglycoside phosphotransferase domain-containing protein</fullName>
    </recommendedName>
</protein>
<feature type="region of interest" description="Disordered" evidence="1">
    <location>
        <begin position="1"/>
        <end position="25"/>
    </location>
</feature>
<dbReference type="SUPFAM" id="SSF56112">
    <property type="entry name" value="Protein kinase-like (PK-like)"/>
    <property type="match status" value="1"/>
</dbReference>
<comment type="caution">
    <text evidence="3">The sequence shown here is derived from an EMBL/GenBank/DDBJ whole genome shotgun (WGS) entry which is preliminary data.</text>
</comment>
<proteinExistence type="predicted"/>
<dbReference type="Pfam" id="PF01636">
    <property type="entry name" value="APH"/>
    <property type="match status" value="1"/>
</dbReference>
<sequence>MVSSPESGSLDSSSESSSSDAKSESSTIVYGHESFTQFQDKVLAFVESCTWLPSDDENEIAVERLRGGTYNRVIGLTFTSSQRKDQDLTSSPPIEERASETVSKYILRIPRFDSARVDDDVAALLFVKRLPDLDPCPGMPEILVPEVIAFDDTENNRLGSCFMVQKRLRGQRLDKVYPRLGHEKQRRVAQNLGRVYRRMLSVSSTQAGNLVLPDDNKPHDLDIHVTSWDPGASIYSTSGRKPRTSAQYRFGRSGESVLELLRRTFQEQKAEIAKRLPSDIFRPRQFDQFCKMASEMDAAGYFKGLDGHFTLSHLDLEPRNILVDLESPPDRQFISGILDWDSAVLAPAFMSCAPPSWIWAWQEDEHEDE</sequence>
<organism evidence="3 4">
    <name type="scientific">Diaporthe vaccinii</name>
    <dbReference type="NCBI Taxonomy" id="105482"/>
    <lineage>
        <taxon>Eukaryota</taxon>
        <taxon>Fungi</taxon>
        <taxon>Dikarya</taxon>
        <taxon>Ascomycota</taxon>
        <taxon>Pezizomycotina</taxon>
        <taxon>Sordariomycetes</taxon>
        <taxon>Sordariomycetidae</taxon>
        <taxon>Diaporthales</taxon>
        <taxon>Diaporthaceae</taxon>
        <taxon>Diaporthe</taxon>
        <taxon>Diaporthe eres species complex</taxon>
    </lineage>
</organism>
<evidence type="ECO:0000313" key="4">
    <source>
        <dbReference type="Proteomes" id="UP001600888"/>
    </source>
</evidence>
<dbReference type="PANTHER" id="PTHR21310:SF56">
    <property type="entry name" value="AMINOGLYCOSIDE PHOSPHOTRANSFERASE DOMAIN-CONTAINING PROTEIN"/>
    <property type="match status" value="1"/>
</dbReference>
<accession>A0ABR4FCQ5</accession>
<dbReference type="InterPro" id="IPR002575">
    <property type="entry name" value="Aminoglycoside_PTrfase"/>
</dbReference>
<keyword evidence="4" id="KW-1185">Reference proteome</keyword>
<dbReference type="EMBL" id="JBAWTH010000003">
    <property type="protein sequence ID" value="KAL2292475.1"/>
    <property type="molecule type" value="Genomic_DNA"/>
</dbReference>
<name>A0ABR4FCQ5_9PEZI</name>
<feature type="domain" description="Aminoglycoside phosphotransferase" evidence="2">
    <location>
        <begin position="101"/>
        <end position="348"/>
    </location>
</feature>
<evidence type="ECO:0000313" key="3">
    <source>
        <dbReference type="EMBL" id="KAL2292475.1"/>
    </source>
</evidence>
<dbReference type="InterPro" id="IPR051678">
    <property type="entry name" value="AGP_Transferase"/>
</dbReference>
<dbReference type="InterPro" id="IPR011009">
    <property type="entry name" value="Kinase-like_dom_sf"/>
</dbReference>
<reference evidence="3 4" key="1">
    <citation type="submission" date="2024-03" db="EMBL/GenBank/DDBJ databases">
        <title>A high-quality draft genome sequence of Diaporthe vaccinii, a causative agent of upright dieback and viscid rot disease in cranberry plants.</title>
        <authorList>
            <person name="Sarrasin M."/>
            <person name="Lang B.F."/>
            <person name="Burger G."/>
        </authorList>
    </citation>
    <scope>NUCLEOTIDE SEQUENCE [LARGE SCALE GENOMIC DNA]</scope>
    <source>
        <strain evidence="3 4">IS7</strain>
    </source>
</reference>
<gene>
    <name evidence="3" type="ORF">FJTKL_09445</name>
</gene>